<feature type="compositionally biased region" description="Polar residues" evidence="1">
    <location>
        <begin position="75"/>
        <end position="91"/>
    </location>
</feature>
<feature type="region of interest" description="Disordered" evidence="1">
    <location>
        <begin position="75"/>
        <end position="101"/>
    </location>
</feature>
<keyword evidence="2" id="KW-0812">Transmembrane</keyword>
<evidence type="ECO:0000313" key="3">
    <source>
        <dbReference type="EMBL" id="GMH13082.1"/>
    </source>
</evidence>
<organism evidence="3 4">
    <name type="scientific">Nepenthes gracilis</name>
    <name type="common">Slender pitcher plant</name>
    <dbReference type="NCBI Taxonomy" id="150966"/>
    <lineage>
        <taxon>Eukaryota</taxon>
        <taxon>Viridiplantae</taxon>
        <taxon>Streptophyta</taxon>
        <taxon>Embryophyta</taxon>
        <taxon>Tracheophyta</taxon>
        <taxon>Spermatophyta</taxon>
        <taxon>Magnoliopsida</taxon>
        <taxon>eudicotyledons</taxon>
        <taxon>Gunneridae</taxon>
        <taxon>Pentapetalae</taxon>
        <taxon>Caryophyllales</taxon>
        <taxon>Nepenthaceae</taxon>
        <taxon>Nepenthes</taxon>
    </lineage>
</organism>
<evidence type="ECO:0000256" key="2">
    <source>
        <dbReference type="SAM" id="Phobius"/>
    </source>
</evidence>
<name>A0AAD3SM65_NEPGR</name>
<dbReference type="PANTHER" id="PTHR33825:SF14">
    <property type="entry name" value="CHITINASE-LIKE PROTEIN"/>
    <property type="match status" value="1"/>
</dbReference>
<sequence length="294" mass="31763">MKPNLGTPSVSTSTITIISSRFTSIRRLNYISSQPDFNSNLFLKPLPASLPISLKPQFPKLCRLITDVFPLNSGETSNVSESDMTKLSTVTPDEKESKSENQWNVEVRNPNYPPGFLSWYSKFSLNDQASFLLAFIACTTSMAFTSLVIAAIPTLHAMGRAAAALSRLADTAREELPSTMAAIKLSGMEISDLTLELSDLSHEISDGITKSAQTVQAAGAGIRRIGSLARQHTIAMIQERANLPVISVQPVVSGAAKKTSRAVVQATRTLLNIISRGEFRSGNEEDSSDDGSKI</sequence>
<comment type="caution">
    <text evidence="3">The sequence shown here is derived from an EMBL/GenBank/DDBJ whole genome shotgun (WGS) entry which is preliminary data.</text>
</comment>
<dbReference type="Proteomes" id="UP001279734">
    <property type="component" value="Unassembled WGS sequence"/>
</dbReference>
<keyword evidence="2" id="KW-0472">Membrane</keyword>
<keyword evidence="2" id="KW-1133">Transmembrane helix</keyword>
<protein>
    <submittedName>
        <fullName evidence="3">Uncharacterized protein</fullName>
    </submittedName>
</protein>
<dbReference type="EMBL" id="BSYO01000012">
    <property type="protein sequence ID" value="GMH13082.1"/>
    <property type="molecule type" value="Genomic_DNA"/>
</dbReference>
<gene>
    <name evidence="3" type="ORF">Nepgr_014923</name>
</gene>
<keyword evidence="4" id="KW-1185">Reference proteome</keyword>
<evidence type="ECO:0000256" key="1">
    <source>
        <dbReference type="SAM" id="MobiDB-lite"/>
    </source>
</evidence>
<dbReference type="AlphaFoldDB" id="A0AAD3SM65"/>
<reference evidence="3" key="1">
    <citation type="submission" date="2023-05" db="EMBL/GenBank/DDBJ databases">
        <title>Nepenthes gracilis genome sequencing.</title>
        <authorList>
            <person name="Fukushima K."/>
        </authorList>
    </citation>
    <scope>NUCLEOTIDE SEQUENCE</scope>
    <source>
        <strain evidence="3">SING2019-196</strain>
    </source>
</reference>
<dbReference type="PANTHER" id="PTHR33825">
    <property type="entry name" value="CHITINASE-LIKE PROTEIN"/>
    <property type="match status" value="1"/>
</dbReference>
<proteinExistence type="predicted"/>
<accession>A0AAD3SM65</accession>
<evidence type="ECO:0000313" key="4">
    <source>
        <dbReference type="Proteomes" id="UP001279734"/>
    </source>
</evidence>
<feature type="transmembrane region" description="Helical" evidence="2">
    <location>
        <begin position="131"/>
        <end position="152"/>
    </location>
</feature>